<dbReference type="EMBL" id="JASSZA010000022">
    <property type="protein sequence ID" value="KAK2084476.1"/>
    <property type="molecule type" value="Genomic_DNA"/>
</dbReference>
<protein>
    <submittedName>
        <fullName evidence="5">Fc receptor-like protein 5</fullName>
    </submittedName>
</protein>
<dbReference type="PANTHER" id="PTHR11481:SF60">
    <property type="entry name" value="IG-LIKE DOMAIN-CONTAINING PROTEIN"/>
    <property type="match status" value="1"/>
</dbReference>
<dbReference type="PANTHER" id="PTHR11481">
    <property type="entry name" value="IMMUNOGLOBULIN FC RECEPTOR"/>
    <property type="match status" value="1"/>
</dbReference>
<evidence type="ECO:0000256" key="3">
    <source>
        <dbReference type="ARBA" id="ARBA00023319"/>
    </source>
</evidence>
<evidence type="ECO:0000313" key="6">
    <source>
        <dbReference type="Proteomes" id="UP001266305"/>
    </source>
</evidence>
<dbReference type="InterPro" id="IPR013783">
    <property type="entry name" value="Ig-like_fold"/>
</dbReference>
<dbReference type="SUPFAM" id="SSF48726">
    <property type="entry name" value="Immunoglobulin"/>
    <property type="match status" value="2"/>
</dbReference>
<dbReference type="Gene3D" id="2.60.40.10">
    <property type="entry name" value="Immunoglobulins"/>
    <property type="match status" value="2"/>
</dbReference>
<dbReference type="InterPro" id="IPR007110">
    <property type="entry name" value="Ig-like_dom"/>
</dbReference>
<keyword evidence="3" id="KW-0393">Immunoglobulin domain</keyword>
<evidence type="ECO:0000259" key="4">
    <source>
        <dbReference type="PROSITE" id="PS50835"/>
    </source>
</evidence>
<keyword evidence="2" id="KW-1015">Disulfide bond</keyword>
<proteinExistence type="predicted"/>
<dbReference type="Proteomes" id="UP001266305">
    <property type="component" value="Unassembled WGS sequence"/>
</dbReference>
<evidence type="ECO:0000313" key="5">
    <source>
        <dbReference type="EMBL" id="KAK2084476.1"/>
    </source>
</evidence>
<evidence type="ECO:0000256" key="1">
    <source>
        <dbReference type="ARBA" id="ARBA00022729"/>
    </source>
</evidence>
<dbReference type="PROSITE" id="PS50835">
    <property type="entry name" value="IG_LIKE"/>
    <property type="match status" value="1"/>
</dbReference>
<dbReference type="InterPro" id="IPR050488">
    <property type="entry name" value="Ig_Fc_receptor"/>
</dbReference>
<gene>
    <name evidence="5" type="primary">FCRL5_2</name>
    <name evidence="5" type="ORF">P7K49_037509</name>
</gene>
<dbReference type="Pfam" id="PF13895">
    <property type="entry name" value="Ig_2"/>
    <property type="match status" value="2"/>
</dbReference>
<evidence type="ECO:0000256" key="2">
    <source>
        <dbReference type="ARBA" id="ARBA00023157"/>
    </source>
</evidence>
<sequence>MSHPVLTLSPKEALNFEGTKVTLHCKTQGYSRGTSYKFYHEHVLLKHKSARFEKGASISFLLTEEHSGNYYCTADNGRGPERSKAVRLSVTVPVSRPVLTFGSLEDLNFEGATATLHCEAQRGSLPILYQFYHEDVILGRRSAHYTGGVAITFSLTAEHSGNYYCTADNGRGPQRSEAMKLFITGQSFKETVSFGPMLVTECPVLAGQRSSLSFLSDKTIIPGWKTNKNPVASPYAPNMDV</sequence>
<keyword evidence="1" id="KW-0732">Signal</keyword>
<comment type="caution">
    <text evidence="5">The sequence shown here is derived from an EMBL/GenBank/DDBJ whole genome shotgun (WGS) entry which is preliminary data.</text>
</comment>
<dbReference type="InterPro" id="IPR036179">
    <property type="entry name" value="Ig-like_dom_sf"/>
</dbReference>
<accession>A0ABQ9TIC4</accession>
<name>A0ABQ9TIC4_SAGOE</name>
<keyword evidence="6" id="KW-1185">Reference proteome</keyword>
<dbReference type="SMART" id="SM00409">
    <property type="entry name" value="IG"/>
    <property type="match status" value="2"/>
</dbReference>
<feature type="domain" description="Ig-like" evidence="4">
    <location>
        <begin position="4"/>
        <end position="89"/>
    </location>
</feature>
<dbReference type="InterPro" id="IPR003599">
    <property type="entry name" value="Ig_sub"/>
</dbReference>
<organism evidence="5 6">
    <name type="scientific">Saguinus oedipus</name>
    <name type="common">Cotton-top tamarin</name>
    <name type="synonym">Oedipomidas oedipus</name>
    <dbReference type="NCBI Taxonomy" id="9490"/>
    <lineage>
        <taxon>Eukaryota</taxon>
        <taxon>Metazoa</taxon>
        <taxon>Chordata</taxon>
        <taxon>Craniata</taxon>
        <taxon>Vertebrata</taxon>
        <taxon>Euteleostomi</taxon>
        <taxon>Mammalia</taxon>
        <taxon>Eutheria</taxon>
        <taxon>Euarchontoglires</taxon>
        <taxon>Primates</taxon>
        <taxon>Haplorrhini</taxon>
        <taxon>Platyrrhini</taxon>
        <taxon>Cebidae</taxon>
        <taxon>Callitrichinae</taxon>
        <taxon>Saguinus</taxon>
    </lineage>
</organism>
<reference evidence="5 6" key="1">
    <citation type="submission" date="2023-05" db="EMBL/GenBank/DDBJ databases">
        <title>B98-5 Cell Line De Novo Hybrid Assembly: An Optical Mapping Approach.</title>
        <authorList>
            <person name="Kananen K."/>
            <person name="Auerbach J.A."/>
            <person name="Kautto E."/>
            <person name="Blachly J.S."/>
        </authorList>
    </citation>
    <scope>NUCLEOTIDE SEQUENCE [LARGE SCALE GENOMIC DNA]</scope>
    <source>
        <strain evidence="5">B95-8</strain>
        <tissue evidence="5">Cell line</tissue>
    </source>
</reference>